<dbReference type="PANTHER" id="PTHR34384:SF6">
    <property type="entry name" value="STAPHYLOFERRIN B SYNTHASE"/>
    <property type="match status" value="1"/>
</dbReference>
<dbReference type="InterPro" id="IPR037455">
    <property type="entry name" value="LucA/IucC-like"/>
</dbReference>
<dbReference type="Proteomes" id="UP001468798">
    <property type="component" value="Unassembled WGS sequence"/>
</dbReference>
<dbReference type="Gene3D" id="3.30.310.280">
    <property type="match status" value="1"/>
</dbReference>
<dbReference type="Gene3D" id="1.10.510.40">
    <property type="match status" value="1"/>
</dbReference>
<evidence type="ECO:0000259" key="2">
    <source>
        <dbReference type="Pfam" id="PF04183"/>
    </source>
</evidence>
<name>A0ABU9NTG9_9FLAO</name>
<evidence type="ECO:0000256" key="1">
    <source>
        <dbReference type="ARBA" id="ARBA00004924"/>
    </source>
</evidence>
<dbReference type="Pfam" id="PF06276">
    <property type="entry name" value="FhuF"/>
    <property type="match status" value="1"/>
</dbReference>
<evidence type="ECO:0000259" key="3">
    <source>
        <dbReference type="Pfam" id="PF06276"/>
    </source>
</evidence>
<reference evidence="4 5" key="1">
    <citation type="submission" date="2024-03" db="EMBL/GenBank/DDBJ databases">
        <title>Two novel species of the genus Flavobacterium exhibiting potentially degradation of complex polysaccharides.</title>
        <authorList>
            <person name="Lian X."/>
        </authorList>
    </citation>
    <scope>NUCLEOTIDE SEQUENCE [LARGE SCALE GENOMIC DNA]</scope>
    <source>
        <strain evidence="4 5">N6</strain>
    </source>
</reference>
<feature type="domain" description="Aerobactin siderophore biosynthesis IucA/IucC-like C-terminal" evidence="3">
    <location>
        <begin position="416"/>
        <end position="573"/>
    </location>
</feature>
<gene>
    <name evidence="4" type="ORF">WFZ86_13500</name>
</gene>
<dbReference type="Gene3D" id="6.10.250.3370">
    <property type="match status" value="1"/>
</dbReference>
<evidence type="ECO:0000313" key="5">
    <source>
        <dbReference type="Proteomes" id="UP001468798"/>
    </source>
</evidence>
<evidence type="ECO:0000313" key="4">
    <source>
        <dbReference type="EMBL" id="MEM0577519.1"/>
    </source>
</evidence>
<comment type="pathway">
    <text evidence="1">Siderophore biosynthesis.</text>
</comment>
<sequence length="595" mass="68693">MITTVLANPDQSIGHITKENWENGNLLLIKKALSEFAHEQLIIPVLEDQHKYAVSTPDGKIKYTFKAKVLSLHHWSIEVNSIQKFVEDKEVFLSLTEFIIEFKSVLGIPEILLPTYLEEITSTIYSTAFKISNQKFTASELVNQEYQEIEHAMTEGHPCFLANSGKNGFNSLDFINYSPEANSPVQMIWLAGHKSRATFSCIESLNYDKVIQQELDIEDYIAFKNTIKSKGLDTEDYYIFPVHPWQWFNKLTMIFSEDIAFGKLICLGYGKDIYSAQQSIRTFFNLSNPEKFYAKTALSVINMGFMRGLSPYYMESTPAITMWVDDLVKKDAYLQEKGFTLLGEVATLGYRNFLYEPLGRAIPHNKMLATLWRESPIPKLEQSQKCMTMAALLHVDNEGKAFVKELIDASGISPKQWISHYLDSYLSPLLHCFYKHEMVFMPHGENLILVLEDNIPVKAIMKDITEEVMIFNPNIPLPEKAKRIYIDMDEKLKVLCLQNDIFEFFFRFLVAILHENKVMHQDEFWELVSNCILEYQIAHPALQSQFEKYDLFVSEFDACCLNRLQLKNNKQMLDLTTPTESLQFVGKLKNPIHSI</sequence>
<dbReference type="RefSeq" id="WP_342692414.1">
    <property type="nucleotide sequence ID" value="NZ_JBCGDP010000013.1"/>
</dbReference>
<dbReference type="Pfam" id="PF04183">
    <property type="entry name" value="IucA_IucC"/>
    <property type="match status" value="1"/>
</dbReference>
<keyword evidence="5" id="KW-1185">Reference proteome</keyword>
<dbReference type="InterPro" id="IPR007310">
    <property type="entry name" value="Aerobactin_biosyn_IucA/IucC_N"/>
</dbReference>
<accession>A0ABU9NTG9</accession>
<dbReference type="PANTHER" id="PTHR34384">
    <property type="entry name" value="L-2,3-DIAMINOPROPANOATE--CITRATE LIGASE"/>
    <property type="match status" value="1"/>
</dbReference>
<proteinExistence type="predicted"/>
<dbReference type="EMBL" id="JBCGDP010000013">
    <property type="protein sequence ID" value="MEM0577519.1"/>
    <property type="molecule type" value="Genomic_DNA"/>
</dbReference>
<feature type="domain" description="Aerobactin siderophore biosynthesis IucA/IucC N-terminal" evidence="2">
    <location>
        <begin position="146"/>
        <end position="394"/>
    </location>
</feature>
<comment type="caution">
    <text evidence="4">The sequence shown here is derived from an EMBL/GenBank/DDBJ whole genome shotgun (WGS) entry which is preliminary data.</text>
</comment>
<dbReference type="InterPro" id="IPR022770">
    <property type="entry name" value="IucA/IucC-like_C"/>
</dbReference>
<protein>
    <submittedName>
        <fullName evidence="4">IucA/IucC family protein</fullName>
    </submittedName>
</protein>
<organism evidence="4 5">
    <name type="scientific">Flavobacterium polysaccharolyticum</name>
    <dbReference type="NCBI Taxonomy" id="3133148"/>
    <lineage>
        <taxon>Bacteria</taxon>
        <taxon>Pseudomonadati</taxon>
        <taxon>Bacteroidota</taxon>
        <taxon>Flavobacteriia</taxon>
        <taxon>Flavobacteriales</taxon>
        <taxon>Flavobacteriaceae</taxon>
        <taxon>Flavobacterium</taxon>
    </lineage>
</organism>